<dbReference type="Proteomes" id="UP000585474">
    <property type="component" value="Unassembled WGS sequence"/>
</dbReference>
<feature type="region of interest" description="Disordered" evidence="3">
    <location>
        <begin position="816"/>
        <end position="847"/>
    </location>
</feature>
<feature type="region of interest" description="Disordered" evidence="3">
    <location>
        <begin position="13"/>
        <end position="55"/>
    </location>
</feature>
<evidence type="ECO:0000256" key="3">
    <source>
        <dbReference type="SAM" id="MobiDB-lite"/>
    </source>
</evidence>
<dbReference type="EMBL" id="BJWL01000023">
    <property type="protein sequence ID" value="GFZ13209.1"/>
    <property type="molecule type" value="Genomic_DNA"/>
</dbReference>
<feature type="compositionally biased region" description="Acidic residues" evidence="3">
    <location>
        <begin position="41"/>
        <end position="52"/>
    </location>
</feature>
<dbReference type="PANTHER" id="PTHR13052:SF0">
    <property type="entry name" value="DNA-BINDING PROTEIN-LIKE"/>
    <property type="match status" value="1"/>
</dbReference>
<name>A0A7J0GQZ2_9ERIC</name>
<keyword evidence="6" id="KW-1185">Reference proteome</keyword>
<dbReference type="OrthoDB" id="70874at2759"/>
<feature type="region of interest" description="Disordered" evidence="3">
    <location>
        <begin position="1256"/>
        <end position="1277"/>
    </location>
</feature>
<evidence type="ECO:0000259" key="4">
    <source>
        <dbReference type="PROSITE" id="PS51916"/>
    </source>
</evidence>
<dbReference type="PROSITE" id="PS51916">
    <property type="entry name" value="DEUBAD"/>
    <property type="match status" value="1"/>
</dbReference>
<evidence type="ECO:0000256" key="1">
    <source>
        <dbReference type="ARBA" id="ARBA00004123"/>
    </source>
</evidence>
<dbReference type="InterPro" id="IPR057748">
    <property type="entry name" value="NFRKB_WH_2"/>
</dbReference>
<dbReference type="Pfam" id="PF25793">
    <property type="entry name" value="WHD_2nd_NFRKB"/>
    <property type="match status" value="1"/>
</dbReference>
<organism evidence="5 6">
    <name type="scientific">Actinidia rufa</name>
    <dbReference type="NCBI Taxonomy" id="165716"/>
    <lineage>
        <taxon>Eukaryota</taxon>
        <taxon>Viridiplantae</taxon>
        <taxon>Streptophyta</taxon>
        <taxon>Embryophyta</taxon>
        <taxon>Tracheophyta</taxon>
        <taxon>Spermatophyta</taxon>
        <taxon>Magnoliopsida</taxon>
        <taxon>eudicotyledons</taxon>
        <taxon>Gunneridae</taxon>
        <taxon>Pentapetalae</taxon>
        <taxon>asterids</taxon>
        <taxon>Ericales</taxon>
        <taxon>Actinidiaceae</taxon>
        <taxon>Actinidia</taxon>
    </lineage>
</organism>
<dbReference type="PANTHER" id="PTHR13052">
    <property type="entry name" value="NFRKB-RELATED"/>
    <property type="match status" value="1"/>
</dbReference>
<comment type="caution">
    <text evidence="5">The sequence shown here is derived from an EMBL/GenBank/DDBJ whole genome shotgun (WGS) entry which is preliminary data.</text>
</comment>
<dbReference type="InterPro" id="IPR024867">
    <property type="entry name" value="NFRKB"/>
</dbReference>
<proteinExistence type="predicted"/>
<gene>
    <name evidence="5" type="ORF">Acr_23g0015940</name>
</gene>
<dbReference type="InterPro" id="IPR044867">
    <property type="entry name" value="DEUBAD_dom"/>
</dbReference>
<accession>A0A7J0GQZ2</accession>
<feature type="compositionally biased region" description="Polar residues" evidence="3">
    <location>
        <begin position="821"/>
        <end position="831"/>
    </location>
</feature>
<evidence type="ECO:0000256" key="2">
    <source>
        <dbReference type="ARBA" id="ARBA00023242"/>
    </source>
</evidence>
<protein>
    <recommendedName>
        <fullName evidence="4">DEUBAD domain-containing protein</fullName>
    </recommendedName>
</protein>
<dbReference type="GO" id="GO:0031011">
    <property type="term" value="C:Ino80 complex"/>
    <property type="evidence" value="ECO:0007669"/>
    <property type="project" value="InterPro"/>
</dbReference>
<feature type="domain" description="DEUBAD" evidence="4">
    <location>
        <begin position="83"/>
        <end position="196"/>
    </location>
</feature>
<dbReference type="CDD" id="cd21865">
    <property type="entry name" value="DEUBAD_NFRKB"/>
    <property type="match status" value="1"/>
</dbReference>
<reference evidence="5 6" key="1">
    <citation type="submission" date="2019-07" db="EMBL/GenBank/DDBJ databases">
        <title>De Novo Assembly of kiwifruit Actinidia rufa.</title>
        <authorList>
            <person name="Sugita-Konishi S."/>
            <person name="Sato K."/>
            <person name="Mori E."/>
            <person name="Abe Y."/>
            <person name="Kisaki G."/>
            <person name="Hamano K."/>
            <person name="Suezawa K."/>
            <person name="Otani M."/>
            <person name="Fukuda T."/>
            <person name="Manabe T."/>
            <person name="Gomi K."/>
            <person name="Tabuchi M."/>
            <person name="Akimitsu K."/>
            <person name="Kataoka I."/>
        </authorList>
    </citation>
    <scope>NUCLEOTIDE SEQUENCE [LARGE SCALE GENOMIC DNA]</scope>
    <source>
        <strain evidence="6">cv. Fuchu</strain>
    </source>
</reference>
<comment type="subcellular location">
    <subcellularLocation>
        <location evidence="1">Nucleus</location>
    </subcellularLocation>
</comment>
<keyword evidence="2" id="KW-0539">Nucleus</keyword>
<evidence type="ECO:0000313" key="6">
    <source>
        <dbReference type="Proteomes" id="UP000585474"/>
    </source>
</evidence>
<feature type="region of interest" description="Disordered" evidence="3">
    <location>
        <begin position="1369"/>
        <end position="1394"/>
    </location>
</feature>
<feature type="region of interest" description="Disordered" evidence="3">
    <location>
        <begin position="562"/>
        <end position="589"/>
    </location>
</feature>
<evidence type="ECO:0000313" key="5">
    <source>
        <dbReference type="EMBL" id="GFZ13209.1"/>
    </source>
</evidence>
<sequence length="1394" mass="156957">MAIEKNNFKVSKLDSEFSPGSRESMSSEDDMLQRRSSPVQSDDDDDEFDDCDSGAGSDNFDLLELGGIGEEFCRVEDESCSIPFELYDLPGLGDVLSMDVWNDCLTEEDRFSLTKYLPDMDQEMFMRTLKEIFTGCNLHFGSPVTKLFDMLTGGLCEPRVALYRQGLISFQKRQHYHLLQKHQNSMVSNLYQIQDAWLNCRGYSIEEKLRVLNIMKSQKSIMYENMEELESDSSERDESGEGLWSKRPMDRKHGLKMGHHSVYGAPTSAFPSRGRPMPLEQAKFGKQNPKGTLKLVGSKTSSAKELVGRYPSVRHSAEMKSGPYASPLAAIPQQNKGAGHDLRAAVRMRDHLRGYDDAEETMYEVAVQKDRNLSRVSALDRAGAFKMGKKHEGLRGDEYITNSFMGFPGSLKNDSHAYGSNRTVNKLSDIKVLTAKPSGARFAYDYGKKVKYLENVQQFPVEEQMKYGKNRGQNLSLKGNRNELADDSEPFWHNKVQRDGSSVDPSFKYGDWNVKSNKGKIERDASDLKVNDRFSQSEYVSKPLQEKVRVISVQNGRRDTAALRGSRKYAKAEETESDSSGQIYEDEDDNPLMRRKLAYPHVGLDGSFLKSGPEPVKVKEFKKDKKKNAQPLDGVSHFPRKMADLGEHPHAPVVESSSLKAKQKGKMQDIGHLQNSAAKALEDSFYPGSGRLNGDDGQKQKFKLGKNGQLKGEHSERFDFPSLKAHPTERRHKGDFAQDYSVHQTNHLHNYIVGEEEDLLETRLLAEGNGVTGRLGKKGKIMEAYGDDLYKRPDVPLSLAKKRKVKENVAYDERDDIGFMHSNSQQQLDDTSSSKKRGKRKLEDDSVAFELGTSEPPVAEMGAADVELEPIPQKNPFTLITPTFHTGFSFSIIHLLSAVRIAMITLLPEDSLEVGKLPDKNDGRQKLMEEQDMKQEGTNGVHFQENLDANKSEHSLQRNVPSLTVQEIVNRVRSNPGDPCILETQEPLLDLVRGVLKIFSSKTAPLGAKGWKPLVFYEKSTKSWSWIGPVSRSSLDHEAVEEVTSPEAWDLPHKMLVKLVDAFANWLKSSQETLQQIGSLPAPPSSLMQFNLDEKERFRDLRAQKSLITIGPSSEEVRAYFRKEEVLRYSIPDRAFSYTAIDGRKSIVAPLRRCGGKPTSKARDHFMLKRDRPPHVTILCLVRDAAARLPGSIGTRADVCTLLRDSQYIVEDVSDAQVNQVVSGALDRLHYERDPCVQFDGERKLWVYLHREREEEDFDDDGTSSTKKWKRPKKEAAEPFEQGTVTVAYHGAVEQTGFELSSDLNAEPSIIGEDKRLEMPFYDGRHNMEDNVEASHGSEQGAMHRGQPTAWESVSLKSMQDSRLLCQENSTNEDFDDETCGRELPAGLLSTSLS</sequence>
<feature type="region of interest" description="Disordered" evidence="3">
    <location>
        <begin position="281"/>
        <end position="300"/>
    </location>
</feature>